<dbReference type="PANTHER" id="PTHR12289">
    <property type="entry name" value="METAXIN RELATED"/>
    <property type="match status" value="1"/>
</dbReference>
<feature type="domain" description="Thioredoxin-like fold" evidence="1">
    <location>
        <begin position="18"/>
        <end position="113"/>
    </location>
</feature>
<dbReference type="Pfam" id="PF13410">
    <property type="entry name" value="GST_C_2"/>
    <property type="match status" value="1"/>
</dbReference>
<dbReference type="InterPro" id="IPR026928">
    <property type="entry name" value="FAX/IsoI-like"/>
</dbReference>
<dbReference type="CDD" id="cd03054">
    <property type="entry name" value="GST_N_Metaxin"/>
    <property type="match status" value="1"/>
</dbReference>
<dbReference type="InterPro" id="IPR036249">
    <property type="entry name" value="Thioredoxin-like_sf"/>
</dbReference>
<evidence type="ECO:0000259" key="1">
    <source>
        <dbReference type="Pfam" id="PF17172"/>
    </source>
</evidence>
<name>A0ABW8UUX5_9RHOB</name>
<evidence type="ECO:0000313" key="2">
    <source>
        <dbReference type="EMBL" id="MFL4469449.1"/>
    </source>
</evidence>
<dbReference type="InterPro" id="IPR036282">
    <property type="entry name" value="Glutathione-S-Trfase_C_sf"/>
</dbReference>
<dbReference type="SUPFAM" id="SSF47616">
    <property type="entry name" value="GST C-terminal domain-like"/>
    <property type="match status" value="1"/>
</dbReference>
<dbReference type="SFLD" id="SFLDG01200">
    <property type="entry name" value="SUF1.1"/>
    <property type="match status" value="1"/>
</dbReference>
<organism evidence="2 3">
    <name type="scientific">Tateyamaria armeniaca</name>
    <dbReference type="NCBI Taxonomy" id="2518930"/>
    <lineage>
        <taxon>Bacteria</taxon>
        <taxon>Pseudomonadati</taxon>
        <taxon>Pseudomonadota</taxon>
        <taxon>Alphaproteobacteria</taxon>
        <taxon>Rhodobacterales</taxon>
        <taxon>Roseobacteraceae</taxon>
        <taxon>Tateyamaria</taxon>
    </lineage>
</organism>
<dbReference type="SFLD" id="SFLDS00019">
    <property type="entry name" value="Glutathione_Transferase_(cytos"/>
    <property type="match status" value="1"/>
</dbReference>
<dbReference type="SUPFAM" id="SSF52833">
    <property type="entry name" value="Thioredoxin-like"/>
    <property type="match status" value="1"/>
</dbReference>
<dbReference type="CDD" id="cd03193">
    <property type="entry name" value="GST_C_Metaxin"/>
    <property type="match status" value="1"/>
</dbReference>
<dbReference type="PANTHER" id="PTHR12289:SF41">
    <property type="entry name" value="FAILED AXON CONNECTIONS-RELATED"/>
    <property type="match status" value="1"/>
</dbReference>
<dbReference type="Pfam" id="PF17172">
    <property type="entry name" value="GST_N_4"/>
    <property type="match status" value="1"/>
</dbReference>
<dbReference type="InterPro" id="IPR012336">
    <property type="entry name" value="Thioredoxin-like_fold"/>
</dbReference>
<keyword evidence="3" id="KW-1185">Reference proteome</keyword>
<dbReference type="InterPro" id="IPR040079">
    <property type="entry name" value="Glutathione_S-Trfase"/>
</dbReference>
<sequence>MLTLITYPPAFGQPSASPFCVKAMYLLNHSGQKWQRQDTPDPRNWPKGKLPALWIKDEIIGDSDNIRTWLEQNGAEFDGSLSDLDRATSRAFIRMAEEHLYFHIMLDRWGDDTVWPIVRDTYFASIPSLPRRIITRGLRRTVLKGMQTQGLGRLTATERLARVEPDLQAITHRLWQGPFLFGSTPTAADASVAPMLAAMAATPGETALSQRVKNDEILSAYVTRTSEAFG</sequence>
<dbReference type="Proteomes" id="UP001627408">
    <property type="component" value="Unassembled WGS sequence"/>
</dbReference>
<dbReference type="RefSeq" id="WP_407591294.1">
    <property type="nucleotide sequence ID" value="NZ_JBHDIY010000002.1"/>
</dbReference>
<gene>
    <name evidence="2" type="ORF">ACERZ8_06025</name>
</gene>
<dbReference type="EMBL" id="JBHDIY010000002">
    <property type="protein sequence ID" value="MFL4469449.1"/>
    <property type="molecule type" value="Genomic_DNA"/>
</dbReference>
<comment type="caution">
    <text evidence="2">The sequence shown here is derived from an EMBL/GenBank/DDBJ whole genome shotgun (WGS) entry which is preliminary data.</text>
</comment>
<proteinExistence type="predicted"/>
<evidence type="ECO:0000313" key="3">
    <source>
        <dbReference type="Proteomes" id="UP001627408"/>
    </source>
</evidence>
<protein>
    <submittedName>
        <fullName evidence="2">Glutathione S-transferase family protein</fullName>
    </submittedName>
</protein>
<dbReference type="SFLD" id="SFLDG01180">
    <property type="entry name" value="SUF1"/>
    <property type="match status" value="1"/>
</dbReference>
<dbReference type="InterPro" id="IPR050931">
    <property type="entry name" value="Mito_Protein_Transport_Metaxin"/>
</dbReference>
<reference evidence="2 3" key="1">
    <citation type="submission" date="2024-08" db="EMBL/GenBank/DDBJ databases">
        <title>Tateyamaria sp. nov., isolated from marine algae.</title>
        <authorList>
            <person name="Choi B.J."/>
            <person name="Kim J.M."/>
            <person name="Lee J.K."/>
            <person name="Choi D.G."/>
            <person name="Bayburt H."/>
            <person name="Baek J.H."/>
            <person name="Han D.M."/>
            <person name="Jeon C.O."/>
        </authorList>
    </citation>
    <scope>NUCLEOTIDE SEQUENCE [LARGE SCALE GENOMIC DNA]</scope>
    <source>
        <strain evidence="2 3">KMU-156</strain>
    </source>
</reference>
<accession>A0ABW8UUX5</accession>